<dbReference type="InterPro" id="IPR001938">
    <property type="entry name" value="Thaumatin"/>
</dbReference>
<protein>
    <recommendedName>
        <fullName evidence="7">Thaumatin-like protein</fullName>
    </recommendedName>
</protein>
<name>A0A9Q0KTR8_9MAGN</name>
<dbReference type="Proteomes" id="UP001141806">
    <property type="component" value="Unassembled WGS sequence"/>
</dbReference>
<evidence type="ECO:0000256" key="3">
    <source>
        <dbReference type="PIRSR" id="PIRSR002703-1"/>
    </source>
</evidence>
<dbReference type="InterPro" id="IPR037176">
    <property type="entry name" value="Osmotin/thaumatin-like_sf"/>
</dbReference>
<reference evidence="5" key="1">
    <citation type="journal article" date="2023" name="Plant J.">
        <title>The genome of the king protea, Protea cynaroides.</title>
        <authorList>
            <person name="Chang J."/>
            <person name="Duong T.A."/>
            <person name="Schoeman C."/>
            <person name="Ma X."/>
            <person name="Roodt D."/>
            <person name="Barker N."/>
            <person name="Li Z."/>
            <person name="Van de Peer Y."/>
            <person name="Mizrachi E."/>
        </authorList>
    </citation>
    <scope>NUCLEOTIDE SEQUENCE</scope>
    <source>
        <tissue evidence="5">Young leaves</tissue>
    </source>
</reference>
<proteinExistence type="inferred from homology"/>
<evidence type="ECO:0000256" key="1">
    <source>
        <dbReference type="ARBA" id="ARBA00010607"/>
    </source>
</evidence>
<keyword evidence="2 3" id="KW-1015">Disulfide bond</keyword>
<feature type="disulfide bond" evidence="3">
    <location>
        <begin position="178"/>
        <end position="183"/>
    </location>
</feature>
<feature type="disulfide bond" evidence="3">
    <location>
        <begin position="168"/>
        <end position="177"/>
    </location>
</feature>
<dbReference type="PROSITE" id="PS51367">
    <property type="entry name" value="THAUMATIN_2"/>
    <property type="match status" value="1"/>
</dbReference>
<keyword evidence="6" id="KW-1185">Reference proteome</keyword>
<sequence>MAIPSNILTFFIFLFPTIFFCISQATTFEITNQCSYTVWAAAVPGGGKHLEPDETWLVNIASDTNSGRIWGRTNCTFNATGKGRCETGDCNNQLECKDNGALPVTLAEFALNQYDNLDFYDLSLVDGFNIPMEFSPNSSSCRGIKCAADINAECPVELRTKGGCNHPCNVFKNDLYCCTSGNCTATYLSDFFKTKCPDAYSYAMDDQTSTFTCPTGSKAALSSTSSPMLLFSWMHRLDVFDGCI</sequence>
<evidence type="ECO:0000256" key="2">
    <source>
        <dbReference type="ARBA" id="ARBA00023157"/>
    </source>
</evidence>
<feature type="disulfide bond" evidence="3">
    <location>
        <begin position="146"/>
        <end position="196"/>
    </location>
</feature>
<dbReference type="Pfam" id="PF00314">
    <property type="entry name" value="Thaumatin"/>
    <property type="match status" value="1"/>
</dbReference>
<dbReference type="PIRSF" id="PIRSF002703">
    <property type="entry name" value="Thaumatin"/>
    <property type="match status" value="1"/>
</dbReference>
<keyword evidence="4" id="KW-0732">Signal</keyword>
<accession>A0A9Q0KTR8</accession>
<dbReference type="FunFam" id="2.60.110.10:FF:000003">
    <property type="entry name" value="Thaumatin I"/>
    <property type="match status" value="1"/>
</dbReference>
<dbReference type="Gene3D" id="2.60.110.10">
    <property type="entry name" value="Thaumatin"/>
    <property type="match status" value="1"/>
</dbReference>
<dbReference type="SUPFAM" id="SSF49870">
    <property type="entry name" value="Osmotin, thaumatin-like protein"/>
    <property type="match status" value="1"/>
</dbReference>
<organism evidence="5 6">
    <name type="scientific">Protea cynaroides</name>
    <dbReference type="NCBI Taxonomy" id="273540"/>
    <lineage>
        <taxon>Eukaryota</taxon>
        <taxon>Viridiplantae</taxon>
        <taxon>Streptophyta</taxon>
        <taxon>Embryophyta</taxon>
        <taxon>Tracheophyta</taxon>
        <taxon>Spermatophyta</taxon>
        <taxon>Magnoliopsida</taxon>
        <taxon>Proteales</taxon>
        <taxon>Proteaceae</taxon>
        <taxon>Protea</taxon>
    </lineage>
</organism>
<dbReference type="PRINTS" id="PR00347">
    <property type="entry name" value="THAUMATIN"/>
</dbReference>
<comment type="similarity">
    <text evidence="1">Belongs to the thaumatin family.</text>
</comment>
<gene>
    <name evidence="5" type="ORF">NE237_001322</name>
</gene>
<evidence type="ECO:0008006" key="7">
    <source>
        <dbReference type="Google" id="ProtNLM"/>
    </source>
</evidence>
<dbReference type="PANTHER" id="PTHR31048">
    <property type="entry name" value="OS03G0233200 PROTEIN"/>
    <property type="match status" value="1"/>
</dbReference>
<evidence type="ECO:0000256" key="4">
    <source>
        <dbReference type="SAM" id="SignalP"/>
    </source>
</evidence>
<dbReference type="EMBL" id="JAMYWD010000003">
    <property type="protein sequence ID" value="KAJ4976216.1"/>
    <property type="molecule type" value="Genomic_DNA"/>
</dbReference>
<feature type="chain" id="PRO_5040462555" description="Thaumatin-like protein" evidence="4">
    <location>
        <begin position="26"/>
        <end position="244"/>
    </location>
</feature>
<dbReference type="AlphaFoldDB" id="A0A9Q0KTR8"/>
<dbReference type="SMART" id="SM00205">
    <property type="entry name" value="THN"/>
    <property type="match status" value="1"/>
</dbReference>
<dbReference type="OrthoDB" id="430315at2759"/>
<evidence type="ECO:0000313" key="5">
    <source>
        <dbReference type="EMBL" id="KAJ4976216.1"/>
    </source>
</evidence>
<feature type="disulfide bond" evidence="3">
    <location>
        <begin position="154"/>
        <end position="164"/>
    </location>
</feature>
<feature type="disulfide bond" evidence="3">
    <location>
        <begin position="75"/>
        <end position="85"/>
    </location>
</feature>
<feature type="signal peptide" evidence="4">
    <location>
        <begin position="1"/>
        <end position="25"/>
    </location>
</feature>
<dbReference type="PROSITE" id="PS00316">
    <property type="entry name" value="THAUMATIN_1"/>
    <property type="match status" value="1"/>
</dbReference>
<comment type="caution">
    <text evidence="5">The sequence shown here is derived from an EMBL/GenBank/DDBJ whole genome shotgun (WGS) entry which is preliminary data.</text>
</comment>
<dbReference type="InterPro" id="IPR017949">
    <property type="entry name" value="Thaumatin_CS"/>
</dbReference>
<feature type="disulfide bond" evidence="3">
    <location>
        <begin position="90"/>
        <end position="96"/>
    </location>
</feature>
<evidence type="ECO:0000313" key="6">
    <source>
        <dbReference type="Proteomes" id="UP001141806"/>
    </source>
</evidence>
<feature type="disulfide bond" evidence="3">
    <location>
        <begin position="141"/>
        <end position="213"/>
    </location>
</feature>